<dbReference type="OrthoDB" id="416454at2759"/>
<keyword evidence="1" id="KW-0808">Transferase</keyword>
<dbReference type="GO" id="GO:0003964">
    <property type="term" value="F:RNA-directed DNA polymerase activity"/>
    <property type="evidence" value="ECO:0007669"/>
    <property type="project" value="UniProtKB-KW"/>
</dbReference>
<reference evidence="2" key="2">
    <citation type="submission" date="2017-12" db="EMBL/GenBank/DDBJ databases">
        <title>Genome sequence of the Bar-tailed Godwit (Limosa lapponica baueri).</title>
        <authorList>
            <person name="Lima N.C.B."/>
            <person name="Parody-Merino A.M."/>
            <person name="Battley P.F."/>
            <person name="Fidler A.E."/>
            <person name="Prosdocimi F."/>
        </authorList>
    </citation>
    <scope>NUCLEOTIDE SEQUENCE [LARGE SCALE GENOMIC DNA]</scope>
</reference>
<dbReference type="PANTHER" id="PTHR33332">
    <property type="entry name" value="REVERSE TRANSCRIPTASE DOMAIN-CONTAINING PROTEIN"/>
    <property type="match status" value="1"/>
</dbReference>
<evidence type="ECO:0000313" key="2">
    <source>
        <dbReference type="Proteomes" id="UP000233556"/>
    </source>
</evidence>
<accession>A0A2I0UF92</accession>
<name>A0A2I0UF92_LIMLA</name>
<reference evidence="2" key="1">
    <citation type="submission" date="2017-11" db="EMBL/GenBank/DDBJ databases">
        <authorList>
            <person name="Lima N.C."/>
            <person name="Parody-Merino A.M."/>
            <person name="Battley P.F."/>
            <person name="Fidler A.E."/>
            <person name="Prosdocimi F."/>
        </authorList>
    </citation>
    <scope>NUCLEOTIDE SEQUENCE [LARGE SCALE GENOMIC DNA]</scope>
</reference>
<dbReference type="EMBL" id="KZ505808">
    <property type="protein sequence ID" value="PKU44722.1"/>
    <property type="molecule type" value="Genomic_DNA"/>
</dbReference>
<keyword evidence="2" id="KW-1185">Reference proteome</keyword>
<proteinExistence type="predicted"/>
<sequence>MVKSNWRLVTSGVSRGSILGPVLFNVFMNDLDDEAECSLCKFVDDTKVGGLADTPEGNAAIQKNLSRLKKWAHESHEVQQGELQCPAHREEQS</sequence>
<keyword evidence="1" id="KW-0548">Nucleotidyltransferase</keyword>
<organism evidence="1 2">
    <name type="scientific">Limosa lapponica baueri</name>
    <dbReference type="NCBI Taxonomy" id="1758121"/>
    <lineage>
        <taxon>Eukaryota</taxon>
        <taxon>Metazoa</taxon>
        <taxon>Chordata</taxon>
        <taxon>Craniata</taxon>
        <taxon>Vertebrata</taxon>
        <taxon>Euteleostomi</taxon>
        <taxon>Archelosauria</taxon>
        <taxon>Archosauria</taxon>
        <taxon>Dinosauria</taxon>
        <taxon>Saurischia</taxon>
        <taxon>Theropoda</taxon>
        <taxon>Coelurosauria</taxon>
        <taxon>Aves</taxon>
        <taxon>Neognathae</taxon>
        <taxon>Neoaves</taxon>
        <taxon>Charadriiformes</taxon>
        <taxon>Scolopacidae</taxon>
        <taxon>Limosa</taxon>
    </lineage>
</organism>
<keyword evidence="1" id="KW-0695">RNA-directed DNA polymerase</keyword>
<protein>
    <submittedName>
        <fullName evidence="1">Rna-directed dna polymerase from mobile element jockey-like</fullName>
    </submittedName>
</protein>
<dbReference type="AlphaFoldDB" id="A0A2I0UF92"/>
<evidence type="ECO:0000313" key="1">
    <source>
        <dbReference type="EMBL" id="PKU44722.1"/>
    </source>
</evidence>
<dbReference type="Proteomes" id="UP000233556">
    <property type="component" value="Unassembled WGS sequence"/>
</dbReference>
<gene>
    <name evidence="1" type="ORF">llap_4996</name>
</gene>